<feature type="transmembrane region" description="Helical" evidence="8">
    <location>
        <begin position="165"/>
        <end position="185"/>
    </location>
</feature>
<feature type="transmembrane region" description="Helical" evidence="8">
    <location>
        <begin position="222"/>
        <end position="246"/>
    </location>
</feature>
<evidence type="ECO:0000256" key="3">
    <source>
        <dbReference type="ARBA" id="ARBA00022448"/>
    </source>
</evidence>
<keyword evidence="3" id="KW-0813">Transport</keyword>
<name>A0ABX7H2D7_9GAMM</name>
<protein>
    <submittedName>
        <fullName evidence="9">AEC family transporter</fullName>
    </submittedName>
</protein>
<proteinExistence type="inferred from homology"/>
<dbReference type="Gene3D" id="1.20.1530.20">
    <property type="match status" value="1"/>
</dbReference>
<dbReference type="Proteomes" id="UP000663181">
    <property type="component" value="Chromosome"/>
</dbReference>
<keyword evidence="4" id="KW-1003">Cell membrane</keyword>
<comment type="subcellular location">
    <subcellularLocation>
        <location evidence="1">Cell membrane</location>
        <topology evidence="1">Multi-pass membrane protein</topology>
    </subcellularLocation>
</comment>
<feature type="transmembrane region" description="Helical" evidence="8">
    <location>
        <begin position="285"/>
        <end position="305"/>
    </location>
</feature>
<dbReference type="InterPro" id="IPR038770">
    <property type="entry name" value="Na+/solute_symporter_sf"/>
</dbReference>
<dbReference type="EMBL" id="CP064030">
    <property type="protein sequence ID" value="QRN56007.1"/>
    <property type="molecule type" value="Genomic_DNA"/>
</dbReference>
<reference evidence="9 10" key="1">
    <citation type="submission" date="2020-10" db="EMBL/GenBank/DDBJ databases">
        <title>Phylogeny of dyella-like bacteria.</title>
        <authorList>
            <person name="Fu J."/>
        </authorList>
    </citation>
    <scope>NUCLEOTIDE SEQUENCE [LARGE SCALE GENOMIC DNA]</scope>
    <source>
        <strain evidence="9 10">DHOB09</strain>
    </source>
</reference>
<evidence type="ECO:0000256" key="7">
    <source>
        <dbReference type="ARBA" id="ARBA00023136"/>
    </source>
</evidence>
<organism evidence="9 10">
    <name type="scientific">Dyella caseinilytica</name>
    <dbReference type="NCBI Taxonomy" id="1849581"/>
    <lineage>
        <taxon>Bacteria</taxon>
        <taxon>Pseudomonadati</taxon>
        <taxon>Pseudomonadota</taxon>
        <taxon>Gammaproteobacteria</taxon>
        <taxon>Lysobacterales</taxon>
        <taxon>Rhodanobacteraceae</taxon>
        <taxon>Dyella</taxon>
    </lineage>
</organism>
<dbReference type="Pfam" id="PF03547">
    <property type="entry name" value="Mem_trans"/>
    <property type="match status" value="1"/>
</dbReference>
<evidence type="ECO:0000256" key="1">
    <source>
        <dbReference type="ARBA" id="ARBA00004651"/>
    </source>
</evidence>
<keyword evidence="6 8" id="KW-1133">Transmembrane helix</keyword>
<evidence type="ECO:0000256" key="8">
    <source>
        <dbReference type="SAM" id="Phobius"/>
    </source>
</evidence>
<feature type="transmembrane region" description="Helical" evidence="8">
    <location>
        <begin position="91"/>
        <end position="115"/>
    </location>
</feature>
<evidence type="ECO:0000256" key="6">
    <source>
        <dbReference type="ARBA" id="ARBA00022989"/>
    </source>
</evidence>
<comment type="similarity">
    <text evidence="2">Belongs to the auxin efflux carrier (TC 2.A.69) family.</text>
</comment>
<feature type="transmembrane region" description="Helical" evidence="8">
    <location>
        <begin position="197"/>
        <end position="215"/>
    </location>
</feature>
<keyword evidence="7 8" id="KW-0472">Membrane</keyword>
<keyword evidence="10" id="KW-1185">Reference proteome</keyword>
<gene>
    <name evidence="9" type="ORF">ISN74_18325</name>
</gene>
<dbReference type="PANTHER" id="PTHR36838">
    <property type="entry name" value="AUXIN EFFLUX CARRIER FAMILY PROTEIN"/>
    <property type="match status" value="1"/>
</dbReference>
<evidence type="ECO:0000256" key="2">
    <source>
        <dbReference type="ARBA" id="ARBA00010145"/>
    </source>
</evidence>
<accession>A0ABX7H2D7</accession>
<dbReference type="PANTHER" id="PTHR36838:SF1">
    <property type="entry name" value="SLR1864 PROTEIN"/>
    <property type="match status" value="1"/>
</dbReference>
<keyword evidence="5 8" id="KW-0812">Transmembrane</keyword>
<evidence type="ECO:0000313" key="10">
    <source>
        <dbReference type="Proteomes" id="UP000663181"/>
    </source>
</evidence>
<feature type="transmembrane region" description="Helical" evidence="8">
    <location>
        <begin position="121"/>
        <end position="144"/>
    </location>
</feature>
<evidence type="ECO:0000256" key="5">
    <source>
        <dbReference type="ARBA" id="ARBA00022692"/>
    </source>
</evidence>
<evidence type="ECO:0000256" key="4">
    <source>
        <dbReference type="ARBA" id="ARBA00022475"/>
    </source>
</evidence>
<feature type="transmembrane region" description="Helical" evidence="8">
    <location>
        <begin position="252"/>
        <end position="273"/>
    </location>
</feature>
<feature type="transmembrane region" description="Helical" evidence="8">
    <location>
        <begin position="59"/>
        <end position="79"/>
    </location>
</feature>
<dbReference type="InterPro" id="IPR004776">
    <property type="entry name" value="Mem_transp_PIN-like"/>
</dbReference>
<evidence type="ECO:0000313" key="9">
    <source>
        <dbReference type="EMBL" id="QRN56007.1"/>
    </source>
</evidence>
<sequence>MALAPIFFVLLLGYFAGKYHIVDNTHVSSLNTVVMSYAIPASLFVATAITPRQAMLAQWPVLVILGGAMMLLYPLWYLLQRRVLRTSASEASLQALTVSLPNYAAAGLPVALALLGPGHVVPVAVAIAAGSLLPSPVTLALLELSVAKQSGGAVMRAARAVGHALIKPIVLAPVIGALFSLLSWSLPSVAVASLRQIGQAAGGLALFVTGLILSAQRFRLSWNVALATIVANIVQPLLAFVIALMLGAPAAIMKISVLMAALPSGFFGILFGSSYGMASEESGSTVIASTVISMFTLALAIAWLYG</sequence>